<dbReference type="OrthoDB" id="6247875at2759"/>
<dbReference type="KEGG" id="sla:SERLADRAFT_437126"/>
<keyword evidence="1" id="KW-0539">Nucleus</keyword>
<dbReference type="SMART" id="SM00398">
    <property type="entry name" value="HMG"/>
    <property type="match status" value="1"/>
</dbReference>
<organism>
    <name type="scientific">Serpula lacrymans var. lacrymans (strain S7.9)</name>
    <name type="common">Dry rot fungus</name>
    <dbReference type="NCBI Taxonomy" id="578457"/>
    <lineage>
        <taxon>Eukaryota</taxon>
        <taxon>Fungi</taxon>
        <taxon>Dikarya</taxon>
        <taxon>Basidiomycota</taxon>
        <taxon>Agaricomycotina</taxon>
        <taxon>Agaricomycetes</taxon>
        <taxon>Agaricomycetidae</taxon>
        <taxon>Boletales</taxon>
        <taxon>Coniophorineae</taxon>
        <taxon>Serpulaceae</taxon>
        <taxon>Serpula</taxon>
    </lineage>
</organism>
<dbReference type="GO" id="GO:0005634">
    <property type="term" value="C:nucleus"/>
    <property type="evidence" value="ECO:0007669"/>
    <property type="project" value="UniProtKB-UniRule"/>
</dbReference>
<sequence length="655" mass="71528">MDPQSSTKTDPPLFPSFHLPQKRASSLLPFHHSLYSLPLSLQALYARISSSFHAMPPAPRDINKPPPRPPNAWILYRSDKLRSLPPAKKGESRIQGHVSKIVSYMWNNESEQVRSEYERRADARKAQHQLMYPNYKFQPMKKEEKDRLKEKKKAEKESRKKGKTRSAPYSINAVGRRSPPAVPHPYAMPAYNPEARFGPLGPSPPVSAAPSPSDTSSPQAGPSESSYTHSYSASAQGSTHASPSPDAIPNSLSKYPLPIDPAYEAFFASLAQAPQPHMQTAQLPVPLMSQPPVAPIQWDPQQFMLPQPSAAAVTAPTPEWTEYDSSQSQPRLESQSSQSPEEFLSFDFSSFGNQSNILGWSPSNPGDEFIAQDSMQALLSATGDPSIFQLDDFDPQMLLANPLGELEVAMGPQPQQLLQSYFDSQDLFGNFDLANAFADAPSLSQELQSATIDPRQTLTSTSSETSTQDIASLFTTNAPESVKQRQVSMFTQEVMQYLNFEAMEGAGSSTQQDNTSMKPSPPHHRQLTPVLEPVSTNTYVQSHGSSGPSAGVIHSSARRVASNWKHPVIQESPLEHASQCDPWNLVHGLVVSSAVSLVLFSSARSSIVVIVIPIHPSSIHPLPSSPVLLPSPSTIVAPAVPVVATSPKGLSHYQR</sequence>
<dbReference type="HOGENOM" id="CLU_027670_0_0_1"/>
<dbReference type="Proteomes" id="UP000008064">
    <property type="component" value="Unassembled WGS sequence"/>
</dbReference>
<dbReference type="CDD" id="cd01389">
    <property type="entry name" value="HMG-box_ROX1-like"/>
    <property type="match status" value="1"/>
</dbReference>
<dbReference type="GeneID" id="18814803"/>
<feature type="DNA-binding region" description="HMG box" evidence="1">
    <location>
        <begin position="66"/>
        <end position="136"/>
    </location>
</feature>
<feature type="region of interest" description="Disordered" evidence="2">
    <location>
        <begin position="506"/>
        <end position="528"/>
    </location>
</feature>
<dbReference type="GO" id="GO:0003677">
    <property type="term" value="F:DNA binding"/>
    <property type="evidence" value="ECO:0007669"/>
    <property type="project" value="UniProtKB-UniRule"/>
</dbReference>
<protein>
    <recommendedName>
        <fullName evidence="3">HMG box domain-containing protein</fullName>
    </recommendedName>
</protein>
<feature type="compositionally biased region" description="Polar residues" evidence="2">
    <location>
        <begin position="323"/>
        <end position="339"/>
    </location>
</feature>
<accession>F8NVG2</accession>
<dbReference type="InterPro" id="IPR009071">
    <property type="entry name" value="HMG_box_dom"/>
</dbReference>
<dbReference type="SUPFAM" id="SSF47095">
    <property type="entry name" value="HMG-box"/>
    <property type="match status" value="1"/>
</dbReference>
<dbReference type="Pfam" id="PF00505">
    <property type="entry name" value="HMG_box"/>
    <property type="match status" value="1"/>
</dbReference>
<reference evidence="4" key="1">
    <citation type="submission" date="2011-04" db="EMBL/GenBank/DDBJ databases">
        <title>Evolution of plant cell wall degrading machinery underlies the functional diversity of forest fungi.</title>
        <authorList>
            <consortium name="US DOE Joint Genome Institute (JGI-PGF)"/>
            <person name="Eastwood D.C."/>
            <person name="Floudas D."/>
            <person name="Binder M."/>
            <person name="Majcherczyk A."/>
            <person name="Schneider P."/>
            <person name="Aerts A."/>
            <person name="Asiegbu F.O."/>
            <person name="Baker S.E."/>
            <person name="Barry K."/>
            <person name="Bendiksby M."/>
            <person name="Blumentritt M."/>
            <person name="Coutinho P.M."/>
            <person name="Cullen D."/>
            <person name="Cullen D."/>
            <person name="Gathman A."/>
            <person name="Goodell B."/>
            <person name="Henrissat B."/>
            <person name="Ihrmark K."/>
            <person name="Kauserud H."/>
            <person name="Kohler A."/>
            <person name="LaButti K."/>
            <person name="Lapidus A."/>
            <person name="Lavin J.L."/>
            <person name="Lee Y.-H."/>
            <person name="Lindquist E."/>
            <person name="Lilly W."/>
            <person name="Lucas S."/>
            <person name="Morin E."/>
            <person name="Murat C."/>
            <person name="Oguiza J.A."/>
            <person name="Park J."/>
            <person name="Pisabarro A.G."/>
            <person name="Riley R."/>
            <person name="Rosling A."/>
            <person name="Salamov A."/>
            <person name="Schmidt O."/>
            <person name="Schmutz J."/>
            <person name="Skrede I."/>
            <person name="Stenlid J."/>
            <person name="Wiebenga A."/>
            <person name="Xie X."/>
            <person name="Kues U."/>
            <person name="Hibbett D.S."/>
            <person name="Hoffmeister D."/>
            <person name="Hogberg N."/>
            <person name="Martin F."/>
            <person name="Grigoriev I.V."/>
            <person name="Watkinson S.C."/>
        </authorList>
    </citation>
    <scope>NUCLEOTIDE SEQUENCE</scope>
    <source>
        <strain evidence="4">S7.9</strain>
    </source>
</reference>
<feature type="compositionally biased region" description="Low complexity" evidence="2">
    <location>
        <begin position="208"/>
        <end position="235"/>
    </location>
</feature>
<evidence type="ECO:0000256" key="2">
    <source>
        <dbReference type="SAM" id="MobiDB-lite"/>
    </source>
</evidence>
<name>F8NVG2_SERL9</name>
<evidence type="ECO:0000259" key="3">
    <source>
        <dbReference type="PROSITE" id="PS50118"/>
    </source>
</evidence>
<feature type="compositionally biased region" description="Basic and acidic residues" evidence="2">
    <location>
        <begin position="140"/>
        <end position="158"/>
    </location>
</feature>
<keyword evidence="1" id="KW-0238">DNA-binding</keyword>
<dbReference type="AlphaFoldDB" id="F8NVG2"/>
<dbReference type="RefSeq" id="XP_007317493.1">
    <property type="nucleotide sequence ID" value="XM_007317431.1"/>
</dbReference>
<feature type="compositionally biased region" description="Polar residues" evidence="2">
    <location>
        <begin position="507"/>
        <end position="518"/>
    </location>
</feature>
<evidence type="ECO:0000313" key="4">
    <source>
        <dbReference type="EMBL" id="EGO25371.1"/>
    </source>
</evidence>
<feature type="domain" description="HMG box" evidence="3">
    <location>
        <begin position="66"/>
        <end position="136"/>
    </location>
</feature>
<gene>
    <name evidence="4" type="ORF">SERLADRAFT_437126</name>
</gene>
<proteinExistence type="predicted"/>
<dbReference type="InterPro" id="IPR036910">
    <property type="entry name" value="HMG_box_dom_sf"/>
</dbReference>
<evidence type="ECO:0000256" key="1">
    <source>
        <dbReference type="PROSITE-ProRule" id="PRU00267"/>
    </source>
</evidence>
<dbReference type="PROSITE" id="PS50118">
    <property type="entry name" value="HMG_BOX_2"/>
    <property type="match status" value="1"/>
</dbReference>
<feature type="region of interest" description="Disordered" evidence="2">
    <location>
        <begin position="308"/>
        <end position="339"/>
    </location>
</feature>
<dbReference type="Gene3D" id="1.10.30.10">
    <property type="entry name" value="High mobility group box domain"/>
    <property type="match status" value="1"/>
</dbReference>
<feature type="region of interest" description="Disordered" evidence="2">
    <location>
        <begin position="117"/>
        <end position="253"/>
    </location>
</feature>
<dbReference type="EMBL" id="GL945433">
    <property type="protein sequence ID" value="EGO25371.1"/>
    <property type="molecule type" value="Genomic_DNA"/>
</dbReference>